<dbReference type="AlphaFoldDB" id="A0A8T0GU86"/>
<protein>
    <submittedName>
        <fullName evidence="1">Uncharacterized protein</fullName>
    </submittedName>
</protein>
<evidence type="ECO:0000313" key="2">
    <source>
        <dbReference type="Proteomes" id="UP000822688"/>
    </source>
</evidence>
<keyword evidence="2" id="KW-1185">Reference proteome</keyword>
<comment type="caution">
    <text evidence="1">The sequence shown here is derived from an EMBL/GenBank/DDBJ whole genome shotgun (WGS) entry which is preliminary data.</text>
</comment>
<dbReference type="EMBL" id="CM026430">
    <property type="protein sequence ID" value="KAG0561238.1"/>
    <property type="molecule type" value="Genomic_DNA"/>
</dbReference>
<name>A0A8T0GU86_CERPU</name>
<proteinExistence type="predicted"/>
<reference evidence="1" key="1">
    <citation type="submission" date="2020-06" db="EMBL/GenBank/DDBJ databases">
        <title>WGS assembly of Ceratodon purpureus strain R40.</title>
        <authorList>
            <person name="Carey S.B."/>
            <person name="Jenkins J."/>
            <person name="Shu S."/>
            <person name="Lovell J.T."/>
            <person name="Sreedasyam A."/>
            <person name="Maumus F."/>
            <person name="Tiley G.P."/>
            <person name="Fernandez-Pozo N."/>
            <person name="Barry K."/>
            <person name="Chen C."/>
            <person name="Wang M."/>
            <person name="Lipzen A."/>
            <person name="Daum C."/>
            <person name="Saski C.A."/>
            <person name="Payton A.C."/>
            <person name="Mcbreen J.C."/>
            <person name="Conrad R.E."/>
            <person name="Kollar L.M."/>
            <person name="Olsson S."/>
            <person name="Huttunen S."/>
            <person name="Landis J.B."/>
            <person name="Wickett N.J."/>
            <person name="Johnson M.G."/>
            <person name="Rensing S.A."/>
            <person name="Grimwood J."/>
            <person name="Schmutz J."/>
            <person name="Mcdaniel S.F."/>
        </authorList>
    </citation>
    <scope>NUCLEOTIDE SEQUENCE</scope>
    <source>
        <strain evidence="1">R40</strain>
    </source>
</reference>
<gene>
    <name evidence="1" type="ORF">KC19_9G048000</name>
</gene>
<sequence length="101" mass="11413">MMSRALCVVMVGRGLGAEDDRKALLVAGSRRLLCTTTCVILRRRELSSRPQLPIPLRNSKKMSDMRTRQWIIKILVVEEQFFILQKNSEASCPAPAALRSK</sequence>
<dbReference type="Proteomes" id="UP000822688">
    <property type="component" value="Chromosome 9"/>
</dbReference>
<organism evidence="1 2">
    <name type="scientific">Ceratodon purpureus</name>
    <name type="common">Fire moss</name>
    <name type="synonym">Dicranum purpureum</name>
    <dbReference type="NCBI Taxonomy" id="3225"/>
    <lineage>
        <taxon>Eukaryota</taxon>
        <taxon>Viridiplantae</taxon>
        <taxon>Streptophyta</taxon>
        <taxon>Embryophyta</taxon>
        <taxon>Bryophyta</taxon>
        <taxon>Bryophytina</taxon>
        <taxon>Bryopsida</taxon>
        <taxon>Dicranidae</taxon>
        <taxon>Pseudoditrichales</taxon>
        <taxon>Ditrichaceae</taxon>
        <taxon>Ceratodon</taxon>
    </lineage>
</organism>
<evidence type="ECO:0000313" key="1">
    <source>
        <dbReference type="EMBL" id="KAG0561238.1"/>
    </source>
</evidence>
<accession>A0A8T0GU86</accession>